<proteinExistence type="inferred from homology"/>
<gene>
    <name evidence="8" type="ORF">PYX00_006685</name>
</gene>
<accession>A0AAW2HX55</accession>
<keyword evidence="5" id="KW-0732">Signal</keyword>
<dbReference type="InterPro" id="IPR019826">
    <property type="entry name" value="Carboxylesterase_B_AS"/>
</dbReference>
<dbReference type="PANTHER" id="PTHR43142:SF12">
    <property type="entry name" value="CARBOXYLESTERASE TYPE B DOMAIN-CONTAINING PROTEIN-RELATED"/>
    <property type="match status" value="1"/>
</dbReference>
<evidence type="ECO:0000256" key="4">
    <source>
        <dbReference type="ARBA" id="ARBA00023180"/>
    </source>
</evidence>
<comment type="similarity">
    <text evidence="1 5">Belongs to the type-B carboxylesterase/lipase family.</text>
</comment>
<dbReference type="PROSITE" id="PS00122">
    <property type="entry name" value="CARBOXYLESTERASE_B_1"/>
    <property type="match status" value="1"/>
</dbReference>
<evidence type="ECO:0000256" key="6">
    <source>
        <dbReference type="SAM" id="Phobius"/>
    </source>
</evidence>
<keyword evidence="4" id="KW-0325">Glycoprotein</keyword>
<keyword evidence="6" id="KW-0812">Transmembrane</keyword>
<feature type="transmembrane region" description="Helical" evidence="6">
    <location>
        <begin position="563"/>
        <end position="588"/>
    </location>
</feature>
<keyword evidence="2" id="KW-0719">Serine esterase</keyword>
<comment type="caution">
    <text evidence="8">The sequence shown here is derived from an EMBL/GenBank/DDBJ whole genome shotgun (WGS) entry which is preliminary data.</text>
</comment>
<evidence type="ECO:0000256" key="5">
    <source>
        <dbReference type="RuleBase" id="RU361235"/>
    </source>
</evidence>
<dbReference type="PANTHER" id="PTHR43142">
    <property type="entry name" value="CARBOXYLIC ESTER HYDROLASE"/>
    <property type="match status" value="1"/>
</dbReference>
<feature type="chain" id="PRO_5044360711" description="Carboxylic ester hydrolase" evidence="5">
    <location>
        <begin position="20"/>
        <end position="589"/>
    </location>
</feature>
<evidence type="ECO:0000259" key="7">
    <source>
        <dbReference type="Pfam" id="PF00135"/>
    </source>
</evidence>
<reference evidence="8" key="1">
    <citation type="journal article" date="2024" name="Gigascience">
        <title>Chromosome-level genome of the poultry shaft louse Menopon gallinae provides insight into the host-switching and adaptive evolution of parasitic lice.</title>
        <authorList>
            <person name="Xu Y."/>
            <person name="Ma L."/>
            <person name="Liu S."/>
            <person name="Liang Y."/>
            <person name="Liu Q."/>
            <person name="He Z."/>
            <person name="Tian L."/>
            <person name="Duan Y."/>
            <person name="Cai W."/>
            <person name="Li H."/>
            <person name="Song F."/>
        </authorList>
    </citation>
    <scope>NUCLEOTIDE SEQUENCE</scope>
    <source>
        <strain evidence="8">Cailab_2023a</strain>
    </source>
</reference>
<sequence>MNFYIKILIICSLTNFIKCDLGPDKFDGTVVDLPNLGRLKGRLGKTYFTKRDISLFYGINYARPPSGTRRFLPPEPFGPWTGTYDATMMRQRCPQVDMDYYPSPDPGMINEKKDKEDCLVVNVFSPNVTDKAKLPVMVYLHGGSFIAGSAYDFQPDFLLEKDIVLVVPQYRLGVLGFLCLELDDLPGNMAMMDIHLALKWVKQNILYFGGDPSKITVVGQSAGAAAASSLLISPLVKRDLFNQMIIQSGSVLGPWVIEEKPIASARIIAEKVKCPIYSIRDMANCLKMKPAHMLMEAQYQAMSSDLAIGKLNTVGRGLVVQNWGLTRFLTKHPVEEFTTGPRIAVPIMGGVTRDEGSVFFTSFYDKLKNIRVRDGYLQRNVTRDILESQGIDDPYGTLTDLYHNMLFKAGENQTLEDMLPGFVDLFGTIMLKQSTYHVLRSMSNSRPAYAYAFNFYGNISKVRASSPDWNKKYPFPSGVAHSDELGYLFPTKQSNYTERELNMVKELTKYWTNFVIYGSPNGKDVAVWPSMSTPFGPYLRFTNDQEVHENFNVEYEMNAKEGFLYGSASTISVCITALMTFAMTLLLFF</sequence>
<evidence type="ECO:0000256" key="1">
    <source>
        <dbReference type="ARBA" id="ARBA00005964"/>
    </source>
</evidence>
<name>A0AAW2HX55_9NEOP</name>
<dbReference type="InterPro" id="IPR029058">
    <property type="entry name" value="AB_hydrolase_fold"/>
</dbReference>
<dbReference type="EC" id="3.1.1.-" evidence="5"/>
<dbReference type="EMBL" id="JARGDH010000003">
    <property type="protein sequence ID" value="KAL0274207.1"/>
    <property type="molecule type" value="Genomic_DNA"/>
</dbReference>
<evidence type="ECO:0000313" key="8">
    <source>
        <dbReference type="EMBL" id="KAL0274206.1"/>
    </source>
</evidence>
<dbReference type="AlphaFoldDB" id="A0AAW2HX55"/>
<dbReference type="Pfam" id="PF00135">
    <property type="entry name" value="COesterase"/>
    <property type="match status" value="1"/>
</dbReference>
<evidence type="ECO:0000256" key="3">
    <source>
        <dbReference type="ARBA" id="ARBA00022801"/>
    </source>
</evidence>
<evidence type="ECO:0000256" key="2">
    <source>
        <dbReference type="ARBA" id="ARBA00022487"/>
    </source>
</evidence>
<dbReference type="EMBL" id="JARGDH010000003">
    <property type="protein sequence ID" value="KAL0274206.1"/>
    <property type="molecule type" value="Genomic_DNA"/>
</dbReference>
<keyword evidence="6" id="KW-0472">Membrane</keyword>
<dbReference type="InterPro" id="IPR002018">
    <property type="entry name" value="CarbesteraseB"/>
</dbReference>
<feature type="signal peptide" evidence="5">
    <location>
        <begin position="1"/>
        <end position="19"/>
    </location>
</feature>
<dbReference type="Gene3D" id="3.40.50.1820">
    <property type="entry name" value="alpha/beta hydrolase"/>
    <property type="match status" value="1"/>
</dbReference>
<dbReference type="SUPFAM" id="SSF53474">
    <property type="entry name" value="alpha/beta-Hydrolases"/>
    <property type="match status" value="1"/>
</dbReference>
<feature type="domain" description="Carboxylesterase type B" evidence="7">
    <location>
        <begin position="29"/>
        <end position="551"/>
    </location>
</feature>
<keyword evidence="3 5" id="KW-0378">Hydrolase</keyword>
<organism evidence="8">
    <name type="scientific">Menopon gallinae</name>
    <name type="common">poultry shaft louse</name>
    <dbReference type="NCBI Taxonomy" id="328185"/>
    <lineage>
        <taxon>Eukaryota</taxon>
        <taxon>Metazoa</taxon>
        <taxon>Ecdysozoa</taxon>
        <taxon>Arthropoda</taxon>
        <taxon>Hexapoda</taxon>
        <taxon>Insecta</taxon>
        <taxon>Pterygota</taxon>
        <taxon>Neoptera</taxon>
        <taxon>Paraneoptera</taxon>
        <taxon>Psocodea</taxon>
        <taxon>Troctomorpha</taxon>
        <taxon>Phthiraptera</taxon>
        <taxon>Amblycera</taxon>
        <taxon>Menoponidae</taxon>
        <taxon>Menopon</taxon>
    </lineage>
</organism>
<dbReference type="GO" id="GO:0052689">
    <property type="term" value="F:carboxylic ester hydrolase activity"/>
    <property type="evidence" value="ECO:0007669"/>
    <property type="project" value="UniProtKB-KW"/>
</dbReference>
<keyword evidence="6" id="KW-1133">Transmembrane helix</keyword>
<protein>
    <recommendedName>
        <fullName evidence="5">Carboxylic ester hydrolase</fullName>
        <ecNumber evidence="5">3.1.1.-</ecNumber>
    </recommendedName>
</protein>